<dbReference type="InterPro" id="IPR016181">
    <property type="entry name" value="Acyl_CoA_acyltransferase"/>
</dbReference>
<comment type="caution">
    <text evidence="2">The sequence shown here is derived from an EMBL/GenBank/DDBJ whole genome shotgun (WGS) entry which is preliminary data.</text>
</comment>
<dbReference type="InterPro" id="IPR000182">
    <property type="entry name" value="GNAT_dom"/>
</dbReference>
<dbReference type="RefSeq" id="WP_204729724.1">
    <property type="nucleotide sequence ID" value="NZ_JAFBDK010000010.1"/>
</dbReference>
<evidence type="ECO:0000313" key="3">
    <source>
        <dbReference type="Proteomes" id="UP001597561"/>
    </source>
</evidence>
<accession>A0ABW5ZII0</accession>
<dbReference type="Gene3D" id="3.40.630.30">
    <property type="match status" value="1"/>
</dbReference>
<keyword evidence="2" id="KW-0808">Transferase</keyword>
<proteinExistence type="predicted"/>
<dbReference type="EMBL" id="JBHUPG010000023">
    <property type="protein sequence ID" value="MFD2912703.1"/>
    <property type="molecule type" value="Genomic_DNA"/>
</dbReference>
<dbReference type="Pfam" id="PF00583">
    <property type="entry name" value="Acetyltransf_1"/>
    <property type="match status" value="1"/>
</dbReference>
<reference evidence="3" key="1">
    <citation type="journal article" date="2019" name="Int. J. Syst. Evol. Microbiol.">
        <title>The Global Catalogue of Microorganisms (GCM) 10K type strain sequencing project: providing services to taxonomists for standard genome sequencing and annotation.</title>
        <authorList>
            <consortium name="The Broad Institute Genomics Platform"/>
            <consortium name="The Broad Institute Genome Sequencing Center for Infectious Disease"/>
            <person name="Wu L."/>
            <person name="Ma J."/>
        </authorList>
    </citation>
    <scope>NUCLEOTIDE SEQUENCE [LARGE SCALE GENOMIC DNA]</scope>
    <source>
        <strain evidence="3">KCTC 13528</strain>
    </source>
</reference>
<dbReference type="GO" id="GO:0016746">
    <property type="term" value="F:acyltransferase activity"/>
    <property type="evidence" value="ECO:0007669"/>
    <property type="project" value="UniProtKB-KW"/>
</dbReference>
<keyword evidence="2" id="KW-0012">Acyltransferase</keyword>
<sequence length="177" mass="21034">MALELKKINEENMEGIKKIYHDSFPIEEMMPFDKLVSLSNDTDHLFYGLYDDNMLVGMNYLIINEDMVYVLYLAISNAFQNKGYGKVAINRILEQYSGYRISLNIEEVTPESLNYNQRLRRKSFYEFFGFESQQHLISNGEVTFETMVLNGDVSYQEIRRIFDDLQKHKSDWYREVN</sequence>
<dbReference type="Proteomes" id="UP001597561">
    <property type="component" value="Unassembled WGS sequence"/>
</dbReference>
<evidence type="ECO:0000259" key="1">
    <source>
        <dbReference type="PROSITE" id="PS51186"/>
    </source>
</evidence>
<protein>
    <submittedName>
        <fullName evidence="2">GNAT family N-acetyltransferase</fullName>
        <ecNumber evidence="2">2.3.-.-</ecNumber>
    </submittedName>
</protein>
<dbReference type="SUPFAM" id="SSF55729">
    <property type="entry name" value="Acyl-CoA N-acyltransferases (Nat)"/>
    <property type="match status" value="1"/>
</dbReference>
<evidence type="ECO:0000313" key="2">
    <source>
        <dbReference type="EMBL" id="MFD2912703.1"/>
    </source>
</evidence>
<gene>
    <name evidence="2" type="ORF">ACFS5P_12520</name>
</gene>
<dbReference type="CDD" id="cd04301">
    <property type="entry name" value="NAT_SF"/>
    <property type="match status" value="1"/>
</dbReference>
<name>A0ABW5ZII0_9BACL</name>
<keyword evidence="3" id="KW-1185">Reference proteome</keyword>
<organism evidence="2 3">
    <name type="scientific">Jeotgalibacillus terrae</name>
    <dbReference type="NCBI Taxonomy" id="587735"/>
    <lineage>
        <taxon>Bacteria</taxon>
        <taxon>Bacillati</taxon>
        <taxon>Bacillota</taxon>
        <taxon>Bacilli</taxon>
        <taxon>Bacillales</taxon>
        <taxon>Caryophanaceae</taxon>
        <taxon>Jeotgalibacillus</taxon>
    </lineage>
</organism>
<feature type="domain" description="N-acetyltransferase" evidence="1">
    <location>
        <begin position="3"/>
        <end position="152"/>
    </location>
</feature>
<dbReference type="EC" id="2.3.-.-" evidence="2"/>
<dbReference type="PROSITE" id="PS51186">
    <property type="entry name" value="GNAT"/>
    <property type="match status" value="1"/>
</dbReference>